<evidence type="ECO:0000256" key="3">
    <source>
        <dbReference type="ARBA" id="ARBA00023163"/>
    </source>
</evidence>
<organism evidence="7">
    <name type="scientific">Micromonas pusilla (strain CCMP1545)</name>
    <name type="common">Picoplanktonic green alga</name>
    <dbReference type="NCBI Taxonomy" id="564608"/>
    <lineage>
        <taxon>Eukaryota</taxon>
        <taxon>Viridiplantae</taxon>
        <taxon>Chlorophyta</taxon>
        <taxon>Mamiellophyceae</taxon>
        <taxon>Mamiellales</taxon>
        <taxon>Mamiellaceae</taxon>
        <taxon>Micromonas</taxon>
    </lineage>
</organism>
<evidence type="ECO:0000313" key="6">
    <source>
        <dbReference type="EMBL" id="EEH56147.1"/>
    </source>
</evidence>
<dbReference type="PIRSF" id="PIRSF500154">
    <property type="entry name" value="RPB6"/>
    <property type="match status" value="1"/>
</dbReference>
<dbReference type="PIRSF" id="PIRSF000778">
    <property type="entry name" value="RpoK/RPB6"/>
    <property type="match status" value="1"/>
</dbReference>
<dbReference type="OMA" id="MFRYTRF"/>
<dbReference type="Gene3D" id="3.90.940.10">
    <property type="match status" value="1"/>
</dbReference>
<dbReference type="NCBIfam" id="NF002207">
    <property type="entry name" value="PRK01099.1-2"/>
    <property type="match status" value="1"/>
</dbReference>
<protein>
    <submittedName>
        <fullName evidence="6">Predicted protein</fullName>
    </submittedName>
</protein>
<evidence type="ECO:0000256" key="4">
    <source>
        <dbReference type="ARBA" id="ARBA00023242"/>
    </source>
</evidence>
<dbReference type="HAMAP" id="MF_00192">
    <property type="entry name" value="RNApol_arch_Rpo6"/>
    <property type="match status" value="1"/>
</dbReference>
<dbReference type="Pfam" id="PF01192">
    <property type="entry name" value="RNA_pol_Rpb6"/>
    <property type="match status" value="1"/>
</dbReference>
<keyword evidence="2" id="KW-0240">DNA-directed RNA polymerase</keyword>
<dbReference type="InterPro" id="IPR036161">
    <property type="entry name" value="RPB6/omega-like_sf"/>
</dbReference>
<dbReference type="GO" id="GO:0005666">
    <property type="term" value="C:RNA polymerase III complex"/>
    <property type="evidence" value="ECO:0007669"/>
    <property type="project" value="TreeGrafter"/>
</dbReference>
<dbReference type="InterPro" id="IPR028363">
    <property type="entry name" value="RPB6"/>
</dbReference>
<proteinExistence type="inferred from homology"/>
<dbReference type="EMBL" id="GG663741">
    <property type="protein sequence ID" value="EEH56147.1"/>
    <property type="molecule type" value="Genomic_DNA"/>
</dbReference>
<dbReference type="AlphaFoldDB" id="C1MWD5"/>
<dbReference type="GeneID" id="9685346"/>
<dbReference type="KEGG" id="mpp:MICPUCDRAFT_18346"/>
<dbReference type="STRING" id="564608.C1MWD5"/>
<dbReference type="GO" id="GO:0005736">
    <property type="term" value="C:RNA polymerase I complex"/>
    <property type="evidence" value="ECO:0007669"/>
    <property type="project" value="TreeGrafter"/>
</dbReference>
<dbReference type="GO" id="GO:0006366">
    <property type="term" value="P:transcription by RNA polymerase II"/>
    <property type="evidence" value="ECO:0007669"/>
    <property type="project" value="TreeGrafter"/>
</dbReference>
<dbReference type="RefSeq" id="XP_003060195.1">
    <property type="nucleotide sequence ID" value="XM_003060149.1"/>
</dbReference>
<dbReference type="Proteomes" id="UP000001876">
    <property type="component" value="Unassembled WGS sequence"/>
</dbReference>
<feature type="non-terminal residue" evidence="6">
    <location>
        <position position="1"/>
    </location>
</feature>
<sequence>RTTTPYMTKYERARILGTRALQISMNAPVLVQLDGETDPLEIAGKELREKRIPFTVRRYLPDGSFEDWSVDELIIEDPDRRRGL</sequence>
<evidence type="ECO:0000256" key="2">
    <source>
        <dbReference type="ARBA" id="ARBA00022478"/>
    </source>
</evidence>
<dbReference type="OrthoDB" id="259769at2759"/>
<dbReference type="NCBIfam" id="NF002208">
    <property type="entry name" value="PRK01099.1-3"/>
    <property type="match status" value="1"/>
</dbReference>
<dbReference type="GO" id="GO:0003677">
    <property type="term" value="F:DNA binding"/>
    <property type="evidence" value="ECO:0007669"/>
    <property type="project" value="InterPro"/>
</dbReference>
<reference evidence="6 7" key="1">
    <citation type="journal article" date="2009" name="Science">
        <title>Green evolution and dynamic adaptations revealed by genomes of the marine picoeukaryotes Micromonas.</title>
        <authorList>
            <person name="Worden A.Z."/>
            <person name="Lee J.H."/>
            <person name="Mock T."/>
            <person name="Rouze P."/>
            <person name="Simmons M.P."/>
            <person name="Aerts A.L."/>
            <person name="Allen A.E."/>
            <person name="Cuvelier M.L."/>
            <person name="Derelle E."/>
            <person name="Everett M.V."/>
            <person name="Foulon E."/>
            <person name="Grimwood J."/>
            <person name="Gundlach H."/>
            <person name="Henrissat B."/>
            <person name="Napoli C."/>
            <person name="McDonald S.M."/>
            <person name="Parker M.S."/>
            <person name="Rombauts S."/>
            <person name="Salamov A."/>
            <person name="Von Dassow P."/>
            <person name="Badger J.H."/>
            <person name="Coutinho P.M."/>
            <person name="Demir E."/>
            <person name="Dubchak I."/>
            <person name="Gentemann C."/>
            <person name="Eikrem W."/>
            <person name="Gready J.E."/>
            <person name="John U."/>
            <person name="Lanier W."/>
            <person name="Lindquist E.A."/>
            <person name="Lucas S."/>
            <person name="Mayer K.F."/>
            <person name="Moreau H."/>
            <person name="Not F."/>
            <person name="Otillar R."/>
            <person name="Panaud O."/>
            <person name="Pangilinan J."/>
            <person name="Paulsen I."/>
            <person name="Piegu B."/>
            <person name="Poliakov A."/>
            <person name="Robbens S."/>
            <person name="Schmutz J."/>
            <person name="Toulza E."/>
            <person name="Wyss T."/>
            <person name="Zelensky A."/>
            <person name="Zhou K."/>
            <person name="Armbrust E.V."/>
            <person name="Bhattacharya D."/>
            <person name="Goodenough U.W."/>
            <person name="Van de Peer Y."/>
            <person name="Grigoriev I.V."/>
        </authorList>
    </citation>
    <scope>NUCLEOTIDE SEQUENCE [LARGE SCALE GENOMIC DNA]</scope>
    <source>
        <strain evidence="6 7">CCMP1545</strain>
    </source>
</reference>
<dbReference type="SUPFAM" id="SSF63562">
    <property type="entry name" value="RPB6/omega subunit-like"/>
    <property type="match status" value="1"/>
</dbReference>
<dbReference type="InterPro" id="IPR020708">
    <property type="entry name" value="DNA-dir_RNA_polK_14-18kDa_CS"/>
</dbReference>
<dbReference type="InterPro" id="IPR006110">
    <property type="entry name" value="Pol_omega/Rpo6/RPB6"/>
</dbReference>
<keyword evidence="3" id="KW-0804">Transcription</keyword>
<dbReference type="GO" id="GO:0005665">
    <property type="term" value="C:RNA polymerase II, core complex"/>
    <property type="evidence" value="ECO:0007669"/>
    <property type="project" value="InterPro"/>
</dbReference>
<dbReference type="SMART" id="SM01409">
    <property type="entry name" value="RNA_pol_Rpb6"/>
    <property type="match status" value="1"/>
</dbReference>
<dbReference type="PANTHER" id="PTHR47227:SF5">
    <property type="entry name" value="DNA-DIRECTED RNA POLYMERASES I, II, AND III SUBUNIT RPABC2"/>
    <property type="match status" value="1"/>
</dbReference>
<accession>C1MWD5</accession>
<keyword evidence="7" id="KW-1185">Reference proteome</keyword>
<evidence type="ECO:0000256" key="1">
    <source>
        <dbReference type="ARBA" id="ARBA00004123"/>
    </source>
</evidence>
<dbReference type="GO" id="GO:0003899">
    <property type="term" value="F:DNA-directed RNA polymerase activity"/>
    <property type="evidence" value="ECO:0007669"/>
    <property type="project" value="InterPro"/>
</dbReference>
<evidence type="ECO:0000256" key="5">
    <source>
        <dbReference type="ARBA" id="ARBA00025773"/>
    </source>
</evidence>
<dbReference type="PROSITE" id="PS01111">
    <property type="entry name" value="RNA_POL_K_14KD"/>
    <property type="match status" value="1"/>
</dbReference>
<evidence type="ECO:0000313" key="7">
    <source>
        <dbReference type="Proteomes" id="UP000001876"/>
    </source>
</evidence>
<dbReference type="GO" id="GO:0006360">
    <property type="term" value="P:transcription by RNA polymerase I"/>
    <property type="evidence" value="ECO:0007669"/>
    <property type="project" value="TreeGrafter"/>
</dbReference>
<dbReference type="PANTHER" id="PTHR47227">
    <property type="entry name" value="DNA-DIRECTED RNA POLYMERASE SUBUNIT K"/>
    <property type="match status" value="1"/>
</dbReference>
<comment type="similarity">
    <text evidence="5">Belongs to the archaeal Rpo6/eukaryotic RPB6 RNA polymerase subunit family.</text>
</comment>
<comment type="subcellular location">
    <subcellularLocation>
        <location evidence="1">Nucleus</location>
    </subcellularLocation>
</comment>
<dbReference type="GO" id="GO:0042797">
    <property type="term" value="P:tRNA transcription by RNA polymerase III"/>
    <property type="evidence" value="ECO:0007669"/>
    <property type="project" value="TreeGrafter"/>
</dbReference>
<dbReference type="InterPro" id="IPR006111">
    <property type="entry name" value="Rpo6/Rpb6"/>
</dbReference>
<gene>
    <name evidence="6" type="ORF">MICPUCDRAFT_18346</name>
</gene>
<keyword evidence="4" id="KW-0539">Nucleus</keyword>
<dbReference type="eggNOG" id="KOG3405">
    <property type="taxonomic scope" value="Eukaryota"/>
</dbReference>
<name>C1MWD5_MICPC</name>